<dbReference type="GO" id="GO:0003735">
    <property type="term" value="F:structural constituent of ribosome"/>
    <property type="evidence" value="ECO:0007669"/>
    <property type="project" value="TreeGrafter"/>
</dbReference>
<dbReference type="PROSITE" id="PS50126">
    <property type="entry name" value="S1"/>
    <property type="match status" value="1"/>
</dbReference>
<dbReference type="AlphaFoldDB" id="A0A0F9J3A1"/>
<keyword evidence="3" id="KW-0687">Ribonucleoprotein</keyword>
<dbReference type="PANTHER" id="PTHR10724">
    <property type="entry name" value="30S RIBOSOMAL PROTEIN S1"/>
    <property type="match status" value="1"/>
</dbReference>
<dbReference type="Pfam" id="PF00575">
    <property type="entry name" value="S1"/>
    <property type="match status" value="1"/>
</dbReference>
<evidence type="ECO:0000259" key="4">
    <source>
        <dbReference type="PROSITE" id="PS50126"/>
    </source>
</evidence>
<accession>A0A0F9J3A1</accession>
<dbReference type="EMBL" id="LAZR01017447">
    <property type="protein sequence ID" value="KKM00391.1"/>
    <property type="molecule type" value="Genomic_DNA"/>
</dbReference>
<dbReference type="InterPro" id="IPR012340">
    <property type="entry name" value="NA-bd_OB-fold"/>
</dbReference>
<reference evidence="5" key="1">
    <citation type="journal article" date="2015" name="Nature">
        <title>Complex archaea that bridge the gap between prokaryotes and eukaryotes.</title>
        <authorList>
            <person name="Spang A."/>
            <person name="Saw J.H."/>
            <person name="Jorgensen S.L."/>
            <person name="Zaremba-Niedzwiedzka K."/>
            <person name="Martijn J."/>
            <person name="Lind A.E."/>
            <person name="van Eijk R."/>
            <person name="Schleper C."/>
            <person name="Guy L."/>
            <person name="Ettema T.J."/>
        </authorList>
    </citation>
    <scope>NUCLEOTIDE SEQUENCE</scope>
</reference>
<dbReference type="GO" id="GO:0022627">
    <property type="term" value="C:cytosolic small ribosomal subunit"/>
    <property type="evidence" value="ECO:0007669"/>
    <property type="project" value="TreeGrafter"/>
</dbReference>
<evidence type="ECO:0000256" key="1">
    <source>
        <dbReference type="ARBA" id="ARBA00006767"/>
    </source>
</evidence>
<proteinExistence type="inferred from homology"/>
<name>A0A0F9J3A1_9ZZZZ</name>
<feature type="domain" description="S1 motif" evidence="4">
    <location>
        <begin position="14"/>
        <end position="101"/>
    </location>
</feature>
<sequence length="120" mass="13570">VSWIKNITREVKVGEVFQGKVTRTLDFGAFVEILPGQEGLIHISKLASYRVNKVTDIVKIGDVVEVKVIFIDEQVAFGPIYTDTIKRMDLQEGDKVLISCQVLIKNPLQNLHLEIQNYNS</sequence>
<dbReference type="SUPFAM" id="SSF50249">
    <property type="entry name" value="Nucleic acid-binding proteins"/>
    <property type="match status" value="1"/>
</dbReference>
<protein>
    <recommendedName>
        <fullName evidence="4">S1 motif domain-containing protein</fullName>
    </recommendedName>
</protein>
<dbReference type="InterPro" id="IPR050437">
    <property type="entry name" value="Ribos_protein_bS1-like"/>
</dbReference>
<evidence type="ECO:0000256" key="2">
    <source>
        <dbReference type="ARBA" id="ARBA00022980"/>
    </source>
</evidence>
<dbReference type="PANTHER" id="PTHR10724:SF7">
    <property type="entry name" value="SMALL RIBOSOMAL SUBUNIT PROTEIN BS1C"/>
    <property type="match status" value="1"/>
</dbReference>
<dbReference type="SMART" id="SM00316">
    <property type="entry name" value="S1"/>
    <property type="match status" value="1"/>
</dbReference>
<keyword evidence="2" id="KW-0689">Ribosomal protein</keyword>
<comment type="similarity">
    <text evidence="1">Belongs to the bacterial ribosomal protein bS1 family.</text>
</comment>
<dbReference type="GO" id="GO:0006412">
    <property type="term" value="P:translation"/>
    <property type="evidence" value="ECO:0007669"/>
    <property type="project" value="TreeGrafter"/>
</dbReference>
<dbReference type="Gene3D" id="2.40.50.140">
    <property type="entry name" value="Nucleic acid-binding proteins"/>
    <property type="match status" value="1"/>
</dbReference>
<evidence type="ECO:0000256" key="3">
    <source>
        <dbReference type="ARBA" id="ARBA00023274"/>
    </source>
</evidence>
<evidence type="ECO:0000313" key="5">
    <source>
        <dbReference type="EMBL" id="KKM00391.1"/>
    </source>
</evidence>
<comment type="caution">
    <text evidence="5">The sequence shown here is derived from an EMBL/GenBank/DDBJ whole genome shotgun (WGS) entry which is preliminary data.</text>
</comment>
<dbReference type="GO" id="GO:0003729">
    <property type="term" value="F:mRNA binding"/>
    <property type="evidence" value="ECO:0007669"/>
    <property type="project" value="TreeGrafter"/>
</dbReference>
<feature type="non-terminal residue" evidence="5">
    <location>
        <position position="1"/>
    </location>
</feature>
<dbReference type="InterPro" id="IPR003029">
    <property type="entry name" value="S1_domain"/>
</dbReference>
<gene>
    <name evidence="5" type="ORF">LCGC14_1804940</name>
</gene>
<organism evidence="5">
    <name type="scientific">marine sediment metagenome</name>
    <dbReference type="NCBI Taxonomy" id="412755"/>
    <lineage>
        <taxon>unclassified sequences</taxon>
        <taxon>metagenomes</taxon>
        <taxon>ecological metagenomes</taxon>
    </lineage>
</organism>